<organism evidence="10 11">
    <name type="scientific">Pseudomonas poae</name>
    <dbReference type="NCBI Taxonomy" id="200451"/>
    <lineage>
        <taxon>Bacteria</taxon>
        <taxon>Pseudomonadati</taxon>
        <taxon>Pseudomonadota</taxon>
        <taxon>Gammaproteobacteria</taxon>
        <taxon>Pseudomonadales</taxon>
        <taxon>Pseudomonadaceae</taxon>
        <taxon>Pseudomonas</taxon>
    </lineage>
</organism>
<dbReference type="GO" id="GO:0016407">
    <property type="term" value="F:acetyltransferase activity"/>
    <property type="evidence" value="ECO:0007669"/>
    <property type="project" value="TreeGrafter"/>
</dbReference>
<evidence type="ECO:0000313" key="11">
    <source>
        <dbReference type="Proteomes" id="UP000284656"/>
    </source>
</evidence>
<dbReference type="CDD" id="cd06849">
    <property type="entry name" value="lipoyl_domain"/>
    <property type="match status" value="1"/>
</dbReference>
<dbReference type="SUPFAM" id="SSF52777">
    <property type="entry name" value="CoA-dependent acyltransferases"/>
    <property type="match status" value="1"/>
</dbReference>
<dbReference type="SUPFAM" id="SSF47005">
    <property type="entry name" value="Peripheral subunit-binding domain of 2-oxo acid dehydrogenase complex"/>
    <property type="match status" value="1"/>
</dbReference>
<dbReference type="PANTHER" id="PTHR43178:SF5">
    <property type="entry name" value="LIPOAMIDE ACYLTRANSFERASE COMPONENT OF BRANCHED-CHAIN ALPHA-KETO ACID DEHYDROGENASE COMPLEX, MITOCHONDRIAL"/>
    <property type="match status" value="1"/>
</dbReference>
<dbReference type="InterPro" id="IPR050743">
    <property type="entry name" value="2-oxoacid_DH_E2_comp"/>
</dbReference>
<evidence type="ECO:0000313" key="10">
    <source>
        <dbReference type="EMBL" id="ROM46224.1"/>
    </source>
</evidence>
<comment type="caution">
    <text evidence="10">The sequence shown here is derived from an EMBL/GenBank/DDBJ whole genome shotgun (WGS) entry which is preliminary data.</text>
</comment>
<keyword evidence="6 7" id="KW-0012">Acyltransferase</keyword>
<evidence type="ECO:0000256" key="1">
    <source>
        <dbReference type="ARBA" id="ARBA00001938"/>
    </source>
</evidence>
<dbReference type="Pfam" id="PF00198">
    <property type="entry name" value="2-oxoacid_dh"/>
    <property type="match status" value="1"/>
</dbReference>
<dbReference type="EC" id="2.3.1.-" evidence="7"/>
<dbReference type="EMBL" id="MOAY01000050">
    <property type="protein sequence ID" value="ROM46224.1"/>
    <property type="molecule type" value="Genomic_DNA"/>
</dbReference>
<keyword evidence="4 7" id="KW-0808">Transferase</keyword>
<dbReference type="InterPro" id="IPR011053">
    <property type="entry name" value="Single_hybrid_motif"/>
</dbReference>
<evidence type="ECO:0000259" key="8">
    <source>
        <dbReference type="PROSITE" id="PS50968"/>
    </source>
</evidence>
<dbReference type="InterPro" id="IPR001078">
    <property type="entry name" value="2-oxoacid_DH_actylTfrase"/>
</dbReference>
<dbReference type="SUPFAM" id="SSF51230">
    <property type="entry name" value="Single hybrid motif"/>
    <property type="match status" value="1"/>
</dbReference>
<evidence type="ECO:0000256" key="5">
    <source>
        <dbReference type="ARBA" id="ARBA00022823"/>
    </source>
</evidence>
<comment type="similarity">
    <text evidence="2 7">Belongs to the 2-oxoacid dehydrogenase family.</text>
</comment>
<dbReference type="Gene3D" id="2.40.50.100">
    <property type="match status" value="1"/>
</dbReference>
<sequence length="420" mass="44661">MGTHVIKMPDIGEGIAEVELSVWHVKVGDMVVEDQVLADVMTDKAMVDIPSPVHGRVISLGGEPGEVMAVGSILISIEVEGAGNTKDVPVAAEPVKAAPAPVIEAKPAPVVVETKAPAKPAAAPVARDAGERPLASPAVRKHALDAGIQLRLVQGTGPAGRILHEDLDAYLQQGTAKASTAANPYAERNDETQIPVIGMRRKIAQRMQDATRRAAHFSYVEEIDVTALDELRVHLNEKHGATRGKLTLLPFIVRAMVVALRDFPQINARYDDEAQVITRLGAVHVGVATQSDVGLMVPVVRHAEARSLWGNAAEIARLATAARNGKASRDELSGSSITLTSLGALGGIVSTPVLNLPEVAIVGVNRIVERPMVIKGQIVVRKMMNLSSSFDHRVVDGMDAAQFIQAIRGLLEQPASLFLE</sequence>
<reference evidence="10 11" key="1">
    <citation type="submission" date="2016-10" db="EMBL/GenBank/DDBJ databases">
        <title>Comparative genome analysis of multiple Pseudomonas spp. focuses on biocontrol and plant growth promoting traits.</title>
        <authorList>
            <person name="Tao X.-Y."/>
            <person name="Taylor C.G."/>
        </authorList>
    </citation>
    <scope>NUCLEOTIDE SEQUENCE [LARGE SCALE GENOMIC DNA]</scope>
    <source>
        <strain evidence="10 11">29G9</strain>
    </source>
</reference>
<dbReference type="InterPro" id="IPR004167">
    <property type="entry name" value="PSBD"/>
</dbReference>
<feature type="domain" description="Peripheral subunit-binding (PSBD)" evidence="9">
    <location>
        <begin position="134"/>
        <end position="171"/>
    </location>
</feature>
<evidence type="ECO:0000256" key="4">
    <source>
        <dbReference type="ARBA" id="ARBA00022679"/>
    </source>
</evidence>
<dbReference type="Gene3D" id="4.10.320.10">
    <property type="entry name" value="E3-binding domain"/>
    <property type="match status" value="1"/>
</dbReference>
<dbReference type="PANTHER" id="PTHR43178">
    <property type="entry name" value="DIHYDROLIPOAMIDE ACETYLTRANSFERASE COMPONENT OF PYRUVATE DEHYDROGENASE COMPLEX"/>
    <property type="match status" value="1"/>
</dbReference>
<comment type="subunit">
    <text evidence="3">Forms a 24-polypeptide structural core with octahedral symmetry.</text>
</comment>
<evidence type="ECO:0000259" key="9">
    <source>
        <dbReference type="PROSITE" id="PS51826"/>
    </source>
</evidence>
<dbReference type="PROSITE" id="PS51826">
    <property type="entry name" value="PSBD"/>
    <property type="match status" value="1"/>
</dbReference>
<dbReference type="Pfam" id="PF02817">
    <property type="entry name" value="E3_binding"/>
    <property type="match status" value="1"/>
</dbReference>
<dbReference type="PROSITE" id="PS50968">
    <property type="entry name" value="BIOTINYL_LIPOYL"/>
    <property type="match status" value="1"/>
</dbReference>
<accession>A0A423EYR5</accession>
<evidence type="ECO:0000256" key="7">
    <source>
        <dbReference type="RuleBase" id="RU003423"/>
    </source>
</evidence>
<keyword evidence="5 7" id="KW-0450">Lipoyl</keyword>
<comment type="cofactor">
    <cofactor evidence="1 7">
        <name>(R)-lipoate</name>
        <dbReference type="ChEBI" id="CHEBI:83088"/>
    </cofactor>
</comment>
<dbReference type="InterPro" id="IPR036625">
    <property type="entry name" value="E3-bd_dom_sf"/>
</dbReference>
<proteinExistence type="inferred from homology"/>
<dbReference type="RefSeq" id="WP_123716974.1">
    <property type="nucleotide sequence ID" value="NZ_MOAY01000050.1"/>
</dbReference>
<gene>
    <name evidence="10" type="ORF">BK648_16475</name>
</gene>
<evidence type="ECO:0000256" key="6">
    <source>
        <dbReference type="ARBA" id="ARBA00023315"/>
    </source>
</evidence>
<dbReference type="Pfam" id="PF00364">
    <property type="entry name" value="Biotin_lipoyl"/>
    <property type="match status" value="1"/>
</dbReference>
<dbReference type="GO" id="GO:0031405">
    <property type="term" value="F:lipoic acid binding"/>
    <property type="evidence" value="ECO:0007669"/>
    <property type="project" value="TreeGrafter"/>
</dbReference>
<protein>
    <recommendedName>
        <fullName evidence="7">Dihydrolipoamide acetyltransferase component of pyruvate dehydrogenase complex</fullName>
        <ecNumber evidence="7">2.3.1.-</ecNumber>
    </recommendedName>
</protein>
<dbReference type="GO" id="GO:0005737">
    <property type="term" value="C:cytoplasm"/>
    <property type="evidence" value="ECO:0007669"/>
    <property type="project" value="TreeGrafter"/>
</dbReference>
<name>A0A423EYR5_9PSED</name>
<dbReference type="AlphaFoldDB" id="A0A423EYR5"/>
<dbReference type="InterPro" id="IPR000089">
    <property type="entry name" value="Biotin_lipoyl"/>
</dbReference>
<feature type="domain" description="Lipoyl-binding" evidence="8">
    <location>
        <begin position="3"/>
        <end position="78"/>
    </location>
</feature>
<dbReference type="Proteomes" id="UP000284656">
    <property type="component" value="Unassembled WGS sequence"/>
</dbReference>
<evidence type="ECO:0000256" key="3">
    <source>
        <dbReference type="ARBA" id="ARBA00011484"/>
    </source>
</evidence>
<dbReference type="Gene3D" id="3.30.559.10">
    <property type="entry name" value="Chloramphenicol acetyltransferase-like domain"/>
    <property type="match status" value="1"/>
</dbReference>
<dbReference type="InterPro" id="IPR023213">
    <property type="entry name" value="CAT-like_dom_sf"/>
</dbReference>
<dbReference type="FunFam" id="3.30.559.10:FF:000007">
    <property type="entry name" value="Dihydrolipoamide acetyltransferase component of pyruvate dehydrogenase complex"/>
    <property type="match status" value="1"/>
</dbReference>
<evidence type="ECO:0000256" key="2">
    <source>
        <dbReference type="ARBA" id="ARBA00007317"/>
    </source>
</evidence>